<dbReference type="InterPro" id="IPR010918">
    <property type="entry name" value="PurM-like_C_dom"/>
</dbReference>
<dbReference type="SUPFAM" id="SSF55326">
    <property type="entry name" value="PurM N-terminal domain-like"/>
    <property type="match status" value="1"/>
</dbReference>
<dbReference type="CDD" id="cd02197">
    <property type="entry name" value="HypE"/>
    <property type="match status" value="1"/>
</dbReference>
<organism evidence="4 5">
    <name type="scientific">Granulicella aggregans</name>
    <dbReference type="NCBI Taxonomy" id="474949"/>
    <lineage>
        <taxon>Bacteria</taxon>
        <taxon>Pseudomonadati</taxon>
        <taxon>Acidobacteriota</taxon>
        <taxon>Terriglobia</taxon>
        <taxon>Terriglobales</taxon>
        <taxon>Acidobacteriaceae</taxon>
        <taxon>Granulicella</taxon>
    </lineage>
</organism>
<dbReference type="InterPro" id="IPR036921">
    <property type="entry name" value="PurM-like_N_sf"/>
</dbReference>
<dbReference type="RefSeq" id="WP_184221931.1">
    <property type="nucleotide sequence ID" value="NZ_JACHIP010000008.1"/>
</dbReference>
<gene>
    <name evidence="4" type="ORF">HDF16_004683</name>
</gene>
<dbReference type="SUPFAM" id="SSF56042">
    <property type="entry name" value="PurM C-terminal domain-like"/>
    <property type="match status" value="1"/>
</dbReference>
<dbReference type="InterPro" id="IPR036676">
    <property type="entry name" value="PurM-like_C_sf"/>
</dbReference>
<dbReference type="Gene3D" id="3.90.650.10">
    <property type="entry name" value="PurM-like C-terminal domain"/>
    <property type="match status" value="1"/>
</dbReference>
<dbReference type="PANTHER" id="PTHR30303">
    <property type="entry name" value="HYDROGENASE ISOENZYMES FORMATION PROTEIN HYPE"/>
    <property type="match status" value="1"/>
</dbReference>
<keyword evidence="5" id="KW-1185">Reference proteome</keyword>
<accession>A0A7W7ZHB3</accession>
<evidence type="ECO:0000259" key="2">
    <source>
        <dbReference type="Pfam" id="PF00586"/>
    </source>
</evidence>
<dbReference type="PIRSF" id="PIRSF005644">
    <property type="entry name" value="Hdrgns_mtr_HypE"/>
    <property type="match status" value="1"/>
</dbReference>
<dbReference type="Gene3D" id="3.30.1330.10">
    <property type="entry name" value="PurM-like, N-terminal domain"/>
    <property type="match status" value="1"/>
</dbReference>
<dbReference type="InterPro" id="IPR011854">
    <property type="entry name" value="HypE"/>
</dbReference>
<feature type="domain" description="PurM-like N-terminal" evidence="2">
    <location>
        <begin position="48"/>
        <end position="160"/>
    </location>
</feature>
<proteinExistence type="inferred from homology"/>
<dbReference type="Pfam" id="PF02769">
    <property type="entry name" value="AIRS_C"/>
    <property type="match status" value="1"/>
</dbReference>
<protein>
    <submittedName>
        <fullName evidence="4">Hydrogenase expression/formation protein HypE</fullName>
    </submittedName>
</protein>
<comment type="caution">
    <text evidence="4">The sequence shown here is derived from an EMBL/GenBank/DDBJ whole genome shotgun (WGS) entry which is preliminary data.</text>
</comment>
<name>A0A7W7ZHB3_9BACT</name>
<evidence type="ECO:0000259" key="3">
    <source>
        <dbReference type="Pfam" id="PF02769"/>
    </source>
</evidence>
<dbReference type="PANTHER" id="PTHR30303:SF0">
    <property type="entry name" value="CARBAMOYL DEHYDRATASE HYPE"/>
    <property type="match status" value="1"/>
</dbReference>
<reference evidence="4 5" key="1">
    <citation type="submission" date="2020-08" db="EMBL/GenBank/DDBJ databases">
        <title>Genomic Encyclopedia of Type Strains, Phase IV (KMG-V): Genome sequencing to study the core and pangenomes of soil and plant-associated prokaryotes.</title>
        <authorList>
            <person name="Whitman W."/>
        </authorList>
    </citation>
    <scope>NUCLEOTIDE SEQUENCE [LARGE SCALE GENOMIC DNA]</scope>
    <source>
        <strain evidence="4 5">M8UP14</strain>
    </source>
</reference>
<dbReference type="EMBL" id="JACHIP010000008">
    <property type="protein sequence ID" value="MBB5059949.1"/>
    <property type="molecule type" value="Genomic_DNA"/>
</dbReference>
<evidence type="ECO:0000313" key="4">
    <source>
        <dbReference type="EMBL" id="MBB5059949.1"/>
    </source>
</evidence>
<dbReference type="Proteomes" id="UP000540989">
    <property type="component" value="Unassembled WGS sequence"/>
</dbReference>
<dbReference type="GO" id="GO:0051604">
    <property type="term" value="P:protein maturation"/>
    <property type="evidence" value="ECO:0007669"/>
    <property type="project" value="TreeGrafter"/>
</dbReference>
<dbReference type="InterPro" id="IPR016188">
    <property type="entry name" value="PurM-like_N"/>
</dbReference>
<dbReference type="Pfam" id="PF00586">
    <property type="entry name" value="AIRS"/>
    <property type="match status" value="1"/>
</dbReference>
<feature type="domain" description="PurM-like C-terminal" evidence="3">
    <location>
        <begin position="172"/>
        <end position="324"/>
    </location>
</feature>
<dbReference type="NCBIfam" id="TIGR02124">
    <property type="entry name" value="hypE"/>
    <property type="match status" value="1"/>
</dbReference>
<evidence type="ECO:0000256" key="1">
    <source>
        <dbReference type="ARBA" id="ARBA00006243"/>
    </source>
</evidence>
<evidence type="ECO:0000313" key="5">
    <source>
        <dbReference type="Proteomes" id="UP000540989"/>
    </source>
</evidence>
<comment type="similarity">
    <text evidence="1">Belongs to the HypE family.</text>
</comment>
<dbReference type="AlphaFoldDB" id="A0A7W7ZHB3"/>
<sequence length="346" mass="35841">MINLSCPLPRPAKDRILLAHGGGGRLTNQLIEDVFLPAFSNAALNSRHDGALLSAGGARLAMTTDTYVVQPLIFPGGTIGDLAVNGTVNDLAMCGATAVALSAGFVLEEGLAMETLQTVVASMRDAALVANVPIVTGDTKVVDKGKGDGVFINTTGIGLVVAPTSIGPERIRAGDSLIVSGDLGSHGIAILSVRDGLEFEGPVLSDTACLWPSVNALFEAGIDVHCLRDLTRGGLSSALNEIATVAGVRITIDEALVPISDVVRGACEMLGLDPLYVANEGRFAVFVAEEDVDRALDVMRGQTVSAGALRVGTVYERASGIVTVRSRIGGNRVLDMLSGEQLPRIC</sequence>